<proteinExistence type="predicted"/>
<dbReference type="CDD" id="cd12797">
    <property type="entry name" value="M23_peptidase"/>
    <property type="match status" value="2"/>
</dbReference>
<dbReference type="OrthoDB" id="1099523at2"/>
<dbReference type="SUPFAM" id="SSF51261">
    <property type="entry name" value="Duplicated hybrid motif"/>
    <property type="match status" value="2"/>
</dbReference>
<name>A0A554SGF8_9ACTN</name>
<gene>
    <name evidence="3" type="ORF">FNM00_03105</name>
</gene>
<evidence type="ECO:0000256" key="1">
    <source>
        <dbReference type="ARBA" id="ARBA00022729"/>
    </source>
</evidence>
<dbReference type="EMBL" id="VLNT01000002">
    <property type="protein sequence ID" value="TSD65431.1"/>
    <property type="molecule type" value="Genomic_DNA"/>
</dbReference>
<dbReference type="Proteomes" id="UP000316988">
    <property type="component" value="Unassembled WGS sequence"/>
</dbReference>
<keyword evidence="1" id="KW-0732">Signal</keyword>
<keyword evidence="4" id="KW-1185">Reference proteome</keyword>
<dbReference type="InterPro" id="IPR011055">
    <property type="entry name" value="Dup_hybrid_motif"/>
</dbReference>
<dbReference type="PANTHER" id="PTHR21666">
    <property type="entry name" value="PEPTIDASE-RELATED"/>
    <property type="match status" value="1"/>
</dbReference>
<sequence length="292" mass="29971">MTAMLLATTLLLPHGLSYDGAWLWPVQTRSVEREFAPPTDPYGPGHRGVDLPGRAGETVVAVATGTVTFAGDVAGVATVTVDHGVERSTYQPVRATVSAGDAVQAGQPIGALLAGHPSCRTTCLNLGRLRGDDYLDPAALLGADDVRLISPDGPPPSPPSWEPEGIVNLLGGPVTSPFGMRRHPVTGEVKLHDGVDLGAACGTPVPALLAGTVTFSAHRGAYGEQVELAHGDGRVTSYSHLSSREVRAGDRVEAGHVIGRVGTTGMSTGCHLHLMLLIDGTPVDPLSAGGAG</sequence>
<protein>
    <submittedName>
        <fullName evidence="3">Peptidoglycan DD-metalloendopeptidase family protein</fullName>
    </submittedName>
</protein>
<reference evidence="3 4" key="1">
    <citation type="submission" date="2019-07" db="EMBL/GenBank/DDBJ databases">
        <authorList>
            <person name="Zhao L.H."/>
        </authorList>
    </citation>
    <scope>NUCLEOTIDE SEQUENCE [LARGE SCALE GENOMIC DNA]</scope>
    <source>
        <strain evidence="3 4">Co35</strain>
    </source>
</reference>
<comment type="caution">
    <text evidence="3">The sequence shown here is derived from an EMBL/GenBank/DDBJ whole genome shotgun (WGS) entry which is preliminary data.</text>
</comment>
<evidence type="ECO:0000313" key="3">
    <source>
        <dbReference type="EMBL" id="TSD65431.1"/>
    </source>
</evidence>
<dbReference type="InterPro" id="IPR016047">
    <property type="entry name" value="M23ase_b-sheet_dom"/>
</dbReference>
<evidence type="ECO:0000259" key="2">
    <source>
        <dbReference type="Pfam" id="PF01551"/>
    </source>
</evidence>
<evidence type="ECO:0000313" key="4">
    <source>
        <dbReference type="Proteomes" id="UP000316988"/>
    </source>
</evidence>
<dbReference type="PANTHER" id="PTHR21666:SF289">
    <property type="entry name" value="L-ALA--D-GLU ENDOPEPTIDASE"/>
    <property type="match status" value="1"/>
</dbReference>
<feature type="domain" description="M23ase beta-sheet core" evidence="2">
    <location>
        <begin position="191"/>
        <end position="285"/>
    </location>
</feature>
<dbReference type="AlphaFoldDB" id="A0A554SGF8"/>
<dbReference type="Gene3D" id="2.70.70.10">
    <property type="entry name" value="Glucose Permease (Domain IIA)"/>
    <property type="match status" value="2"/>
</dbReference>
<feature type="domain" description="M23ase beta-sheet core" evidence="2">
    <location>
        <begin position="45"/>
        <end position="113"/>
    </location>
</feature>
<dbReference type="InterPro" id="IPR050570">
    <property type="entry name" value="Cell_wall_metabolism_enzyme"/>
</dbReference>
<organism evidence="3 4">
    <name type="scientific">Aeromicrobium piscarium</name>
    <dbReference type="NCBI Taxonomy" id="2590901"/>
    <lineage>
        <taxon>Bacteria</taxon>
        <taxon>Bacillati</taxon>
        <taxon>Actinomycetota</taxon>
        <taxon>Actinomycetes</taxon>
        <taxon>Propionibacteriales</taxon>
        <taxon>Nocardioidaceae</taxon>
        <taxon>Aeromicrobium</taxon>
    </lineage>
</organism>
<dbReference type="Pfam" id="PF01551">
    <property type="entry name" value="Peptidase_M23"/>
    <property type="match status" value="2"/>
</dbReference>
<dbReference type="GO" id="GO:0004222">
    <property type="term" value="F:metalloendopeptidase activity"/>
    <property type="evidence" value="ECO:0007669"/>
    <property type="project" value="TreeGrafter"/>
</dbReference>
<dbReference type="RefSeq" id="WP_143911555.1">
    <property type="nucleotide sequence ID" value="NZ_VLNT01000002.1"/>
</dbReference>
<accession>A0A554SGF8</accession>